<dbReference type="InterPro" id="IPR007782">
    <property type="entry name" value="VKG_COase"/>
</dbReference>
<feature type="transmembrane region" description="Helical" evidence="7">
    <location>
        <begin position="249"/>
        <end position="267"/>
    </location>
</feature>
<keyword evidence="5" id="KW-1015">Disulfide bond</keyword>
<dbReference type="SMART" id="SM00752">
    <property type="entry name" value="HTTM"/>
    <property type="match status" value="1"/>
</dbReference>
<evidence type="ECO:0000256" key="3">
    <source>
        <dbReference type="ARBA" id="ARBA00022989"/>
    </source>
</evidence>
<feature type="transmembrane region" description="Helical" evidence="7">
    <location>
        <begin position="306"/>
        <end position="325"/>
    </location>
</feature>
<comment type="caution">
    <text evidence="9">The sequence shown here is derived from an EMBL/GenBank/DDBJ whole genome shotgun (WGS) entry which is preliminary data.</text>
</comment>
<protein>
    <submittedName>
        <fullName evidence="9">HTTM domain-containing protein</fullName>
    </submittedName>
</protein>
<feature type="transmembrane region" description="Helical" evidence="7">
    <location>
        <begin position="151"/>
        <end position="173"/>
    </location>
</feature>
<sequence>MSFGIKNLKFLFNQVDISSIVLFRIAFGFIMFIEVLRYFDHNWISRYWIDVNTNFPFWPFLSLRPLGGDGMYFLFILLGILSIFIMIGFLYRISITLFFMSFTYMFLLEQARYLNHFYLIVLLSFVLIFIPAHKSFSLDTLWQKHIRSKYISLWCLWLIRFMIGVPFFFGGIAKINPDWLAGQPLQMWLSDDTDFPLIGRFFTEKWMILIMSYSGLLVDILLVPMLLFKRTRIWGFLIGVLFHLMNSKLFTIGIFPWFMIASTTIFFPPNWPRTVLNKILRKKWLQNDTIVKPKSAVVVKSEKHTIIALSIWVLLMIFIPLRHFLIPGNVSWTEEGHKYAWHMKLRSKKGKGVFIVKAKDNSFTDTLVLSKQLPRWQYRVAVTKPSIIWQIANLIRRDYLKQGKEVAVYADIKARLNGRPYQQFIDPEVDISTEPFPIWKADWIVPLSSALPTHAPQ</sequence>
<evidence type="ECO:0000256" key="6">
    <source>
        <dbReference type="ARBA" id="ARBA00023239"/>
    </source>
</evidence>
<dbReference type="PANTHER" id="PTHR12639:SF7">
    <property type="entry name" value="HTTM DOMAIN-CONTAINING PROTEIN"/>
    <property type="match status" value="1"/>
</dbReference>
<gene>
    <name evidence="9" type="ORF">JJQ60_05490</name>
</gene>
<evidence type="ECO:0000259" key="8">
    <source>
        <dbReference type="SMART" id="SM00752"/>
    </source>
</evidence>
<evidence type="ECO:0000256" key="4">
    <source>
        <dbReference type="ARBA" id="ARBA00023136"/>
    </source>
</evidence>
<evidence type="ECO:0000256" key="1">
    <source>
        <dbReference type="ARBA" id="ARBA00004127"/>
    </source>
</evidence>
<accession>A0A936ZRG4</accession>
<dbReference type="RefSeq" id="WP_201917509.1">
    <property type="nucleotide sequence ID" value="NZ_BAABAX010000023.1"/>
</dbReference>
<feature type="transmembrane region" description="Helical" evidence="7">
    <location>
        <begin position="20"/>
        <end position="39"/>
    </location>
</feature>
<dbReference type="Pfam" id="PF05090">
    <property type="entry name" value="HTTM"/>
    <property type="match status" value="1"/>
</dbReference>
<dbReference type="GO" id="GO:0012505">
    <property type="term" value="C:endomembrane system"/>
    <property type="evidence" value="ECO:0007669"/>
    <property type="project" value="UniProtKB-SubCell"/>
</dbReference>
<reference evidence="9" key="1">
    <citation type="submission" date="2021-01" db="EMBL/GenBank/DDBJ databases">
        <authorList>
            <person name="Zhong Y.L."/>
        </authorList>
    </citation>
    <scope>NUCLEOTIDE SEQUENCE</scope>
    <source>
        <strain evidence="9">KCTC 23302</strain>
    </source>
</reference>
<proteinExistence type="predicted"/>
<feature type="transmembrane region" description="Helical" evidence="7">
    <location>
        <begin position="72"/>
        <end position="93"/>
    </location>
</feature>
<keyword evidence="4 7" id="KW-0472">Membrane</keyword>
<dbReference type="EMBL" id="JAERQJ010000002">
    <property type="protein sequence ID" value="MBL0682957.1"/>
    <property type="molecule type" value="Genomic_DNA"/>
</dbReference>
<dbReference type="GO" id="GO:0008488">
    <property type="term" value="F:gamma-glutamyl carboxylase activity"/>
    <property type="evidence" value="ECO:0007669"/>
    <property type="project" value="InterPro"/>
</dbReference>
<feature type="domain" description="HTTM-like" evidence="8">
    <location>
        <begin position="12"/>
        <end position="271"/>
    </location>
</feature>
<dbReference type="GO" id="GO:0019842">
    <property type="term" value="F:vitamin binding"/>
    <property type="evidence" value="ECO:0007669"/>
    <property type="project" value="TreeGrafter"/>
</dbReference>
<feature type="transmembrane region" description="Helical" evidence="7">
    <location>
        <begin position="113"/>
        <end position="130"/>
    </location>
</feature>
<name>A0A936ZRG4_9FLAO</name>
<dbReference type="AlphaFoldDB" id="A0A936ZRG4"/>
<evidence type="ECO:0000256" key="2">
    <source>
        <dbReference type="ARBA" id="ARBA00022692"/>
    </source>
</evidence>
<keyword evidence="6" id="KW-0456">Lyase</keyword>
<evidence type="ECO:0000256" key="5">
    <source>
        <dbReference type="ARBA" id="ARBA00023157"/>
    </source>
</evidence>
<keyword evidence="3 7" id="KW-1133">Transmembrane helix</keyword>
<dbReference type="InterPro" id="IPR053935">
    <property type="entry name" value="VKGC_lumenal_dom"/>
</dbReference>
<evidence type="ECO:0000256" key="7">
    <source>
        <dbReference type="SAM" id="Phobius"/>
    </source>
</evidence>
<keyword evidence="10" id="KW-1185">Reference proteome</keyword>
<feature type="transmembrane region" description="Helical" evidence="7">
    <location>
        <begin position="206"/>
        <end position="228"/>
    </location>
</feature>
<dbReference type="Proteomes" id="UP000651057">
    <property type="component" value="Unassembled WGS sequence"/>
</dbReference>
<keyword evidence="2 7" id="KW-0812">Transmembrane</keyword>
<dbReference type="Pfam" id="PF22777">
    <property type="entry name" value="VKGC_lumenal_dom"/>
    <property type="match status" value="1"/>
</dbReference>
<dbReference type="PANTHER" id="PTHR12639">
    <property type="entry name" value="VITAMIN K-DEPENDENT GAMMA-CARBOXYLASE"/>
    <property type="match status" value="1"/>
</dbReference>
<dbReference type="InterPro" id="IPR053934">
    <property type="entry name" value="HTTM_dom"/>
</dbReference>
<comment type="subcellular location">
    <subcellularLocation>
        <location evidence="1">Endomembrane system</location>
        <topology evidence="1">Multi-pass membrane protein</topology>
    </subcellularLocation>
</comment>
<evidence type="ECO:0000313" key="9">
    <source>
        <dbReference type="EMBL" id="MBL0682957.1"/>
    </source>
</evidence>
<dbReference type="InterPro" id="IPR011020">
    <property type="entry name" value="HTTM-like"/>
</dbReference>
<evidence type="ECO:0000313" key="10">
    <source>
        <dbReference type="Proteomes" id="UP000651057"/>
    </source>
</evidence>
<organism evidence="9 10">
    <name type="scientific">Aquimarina mytili</name>
    <dbReference type="NCBI Taxonomy" id="874423"/>
    <lineage>
        <taxon>Bacteria</taxon>
        <taxon>Pseudomonadati</taxon>
        <taxon>Bacteroidota</taxon>
        <taxon>Flavobacteriia</taxon>
        <taxon>Flavobacteriales</taxon>
        <taxon>Flavobacteriaceae</taxon>
        <taxon>Aquimarina</taxon>
    </lineage>
</organism>